<dbReference type="Proteomes" id="UP001595724">
    <property type="component" value="Unassembled WGS sequence"/>
</dbReference>
<name>A0ABV7UQ24_9GAMM</name>
<organism evidence="1 2">
    <name type="scientific">Luteimonas notoginsengisoli</name>
    <dbReference type="NCBI Taxonomy" id="1578200"/>
    <lineage>
        <taxon>Bacteria</taxon>
        <taxon>Pseudomonadati</taxon>
        <taxon>Pseudomonadota</taxon>
        <taxon>Gammaproteobacteria</taxon>
        <taxon>Lysobacterales</taxon>
        <taxon>Lysobacteraceae</taxon>
        <taxon>Luteimonas</taxon>
    </lineage>
</organism>
<accession>A0ABV7UQ24</accession>
<protein>
    <submittedName>
        <fullName evidence="1">DUF2190 family protein</fullName>
    </submittedName>
</protein>
<gene>
    <name evidence="1" type="ORF">ACFOM9_02905</name>
</gene>
<keyword evidence="2" id="KW-1185">Reference proteome</keyword>
<sequence length="118" mass="11721">MKNAYQDGRVLDITLAADVASGGVISQGRMFGIAVTNGKNGDVVAAHVEGVFRLPKLGTAVITAGAALTWDVSASQVIVASAATGDIENFGYAVEAAGSGSTDVLVRLCPGTGVAKAA</sequence>
<evidence type="ECO:0000313" key="2">
    <source>
        <dbReference type="Proteomes" id="UP001595724"/>
    </source>
</evidence>
<proteinExistence type="predicted"/>
<dbReference type="PIRSF" id="PIRSF030771">
    <property type="entry name" value="UCP030771"/>
    <property type="match status" value="1"/>
</dbReference>
<reference evidence="2" key="1">
    <citation type="journal article" date="2019" name="Int. J. Syst. Evol. Microbiol.">
        <title>The Global Catalogue of Microorganisms (GCM) 10K type strain sequencing project: providing services to taxonomists for standard genome sequencing and annotation.</title>
        <authorList>
            <consortium name="The Broad Institute Genomics Platform"/>
            <consortium name="The Broad Institute Genome Sequencing Center for Infectious Disease"/>
            <person name="Wu L."/>
            <person name="Ma J."/>
        </authorList>
    </citation>
    <scope>NUCLEOTIDE SEQUENCE [LARGE SCALE GENOMIC DNA]</scope>
    <source>
        <strain evidence="2">KCTC 42211</strain>
    </source>
</reference>
<dbReference type="InterPro" id="IPR011231">
    <property type="entry name" value="Phage_VT1-Sakai_H0018"/>
</dbReference>
<dbReference type="RefSeq" id="WP_386706004.1">
    <property type="nucleotide sequence ID" value="NZ_JBHRYF010000001.1"/>
</dbReference>
<dbReference type="Pfam" id="PF09956">
    <property type="entry name" value="Phage_cement_2"/>
    <property type="match status" value="1"/>
</dbReference>
<comment type="caution">
    <text evidence="1">The sequence shown here is derived from an EMBL/GenBank/DDBJ whole genome shotgun (WGS) entry which is preliminary data.</text>
</comment>
<evidence type="ECO:0000313" key="1">
    <source>
        <dbReference type="EMBL" id="MFC3659027.1"/>
    </source>
</evidence>
<dbReference type="EMBL" id="JBHRYF010000001">
    <property type="protein sequence ID" value="MFC3659027.1"/>
    <property type="molecule type" value="Genomic_DNA"/>
</dbReference>